<dbReference type="EMBL" id="MT144464">
    <property type="protein sequence ID" value="QJA53938.1"/>
    <property type="molecule type" value="Genomic_DNA"/>
</dbReference>
<dbReference type="AlphaFoldDB" id="A0A6H2A2E5"/>
<gene>
    <name evidence="1" type="ORF">TM448A04213_0005</name>
</gene>
<organism evidence="1">
    <name type="scientific">viral metagenome</name>
    <dbReference type="NCBI Taxonomy" id="1070528"/>
    <lineage>
        <taxon>unclassified sequences</taxon>
        <taxon>metagenomes</taxon>
        <taxon>organismal metagenomes</taxon>
    </lineage>
</organism>
<proteinExistence type="predicted"/>
<accession>A0A6H2A2E5</accession>
<sequence length="166" mass="18564">MCLISEHAHALQRLKELEAQLNIEPAIPVTDLEMTSRNDYLSEMHKVGIEPIGLATPLDAQLTLTSKAELDRIAPDLVYPADLYISELEIDCEDYGIQAQCDAAFKFHVSGVRLGLGSMPLGYHGFAITMDKDKNIYWLEPNAGFPYAGVWYQIGEESYFPDKVLV</sequence>
<evidence type="ECO:0000313" key="1">
    <source>
        <dbReference type="EMBL" id="QJA53938.1"/>
    </source>
</evidence>
<protein>
    <submittedName>
        <fullName evidence="1">Uncharacterized protein</fullName>
    </submittedName>
</protein>
<name>A0A6H2A2E5_9ZZZZ</name>
<reference evidence="1" key="1">
    <citation type="submission" date="2020-03" db="EMBL/GenBank/DDBJ databases">
        <title>The deep terrestrial virosphere.</title>
        <authorList>
            <person name="Holmfeldt K."/>
            <person name="Nilsson E."/>
            <person name="Simone D."/>
            <person name="Lopez-Fernandez M."/>
            <person name="Wu X."/>
            <person name="de Brujin I."/>
            <person name="Lundin D."/>
            <person name="Andersson A."/>
            <person name="Bertilsson S."/>
            <person name="Dopson M."/>
        </authorList>
    </citation>
    <scope>NUCLEOTIDE SEQUENCE</scope>
    <source>
        <strain evidence="1">TM448A04213</strain>
    </source>
</reference>